<evidence type="ECO:0000256" key="8">
    <source>
        <dbReference type="ARBA" id="ARBA00023125"/>
    </source>
</evidence>
<dbReference type="Proteomes" id="UP001652661">
    <property type="component" value="Chromosome 3R"/>
</dbReference>
<evidence type="ECO:0000256" key="13">
    <source>
        <dbReference type="SAM" id="MobiDB-lite"/>
    </source>
</evidence>
<dbReference type="PANTHER" id="PTHR46600:SF1">
    <property type="entry name" value="THAP DOMAIN-CONTAINING PROTEIN 1"/>
    <property type="match status" value="1"/>
</dbReference>
<keyword evidence="15" id="KW-1185">Reference proteome</keyword>
<evidence type="ECO:0000256" key="4">
    <source>
        <dbReference type="ARBA" id="ARBA00022771"/>
    </source>
</evidence>
<dbReference type="OrthoDB" id="5982876at2759"/>
<evidence type="ECO:0000313" key="16">
    <source>
        <dbReference type="RefSeq" id="XP_017036057.1"/>
    </source>
</evidence>
<dbReference type="InterPro" id="IPR038441">
    <property type="entry name" value="THAP_Znf_sf"/>
</dbReference>
<dbReference type="PANTHER" id="PTHR46600">
    <property type="entry name" value="THAP DOMAIN-CONTAINING"/>
    <property type="match status" value="1"/>
</dbReference>
<evidence type="ECO:0000256" key="3">
    <source>
        <dbReference type="ARBA" id="ARBA00022723"/>
    </source>
</evidence>
<evidence type="ECO:0000256" key="11">
    <source>
        <dbReference type="ARBA" id="ARBA00023306"/>
    </source>
</evidence>
<evidence type="ECO:0000313" key="15">
    <source>
        <dbReference type="Proteomes" id="UP001652661"/>
    </source>
</evidence>
<keyword evidence="9" id="KW-0804">Transcription</keyword>
<dbReference type="Gene3D" id="6.20.210.20">
    <property type="entry name" value="THAP domain"/>
    <property type="match status" value="1"/>
</dbReference>
<dbReference type="AlphaFoldDB" id="A0A6P4J3S8"/>
<dbReference type="OMA" id="WLFICGR"/>
<evidence type="ECO:0000256" key="7">
    <source>
        <dbReference type="ARBA" id="ARBA00023054"/>
    </source>
</evidence>
<evidence type="ECO:0000259" key="14">
    <source>
        <dbReference type="PROSITE" id="PS50950"/>
    </source>
</evidence>
<dbReference type="SMART" id="SM00692">
    <property type="entry name" value="DM3"/>
    <property type="match status" value="2"/>
</dbReference>
<dbReference type="PROSITE" id="PS50950">
    <property type="entry name" value="ZF_THAP"/>
    <property type="match status" value="2"/>
</dbReference>
<dbReference type="InterPro" id="IPR006612">
    <property type="entry name" value="THAP_Znf"/>
</dbReference>
<keyword evidence="3" id="KW-0479">Metal-binding</keyword>
<sequence>MKNKTKNGNLRCIVPNCAESGHQDKRSMYKFPVNPVIRTKWTENIGLAKHQNLYNQRVCRRHFETQCFGKAKVFSWAVPTLFLGKNEVRHHSVPTTRKSFVRKCSVKNCPSRSPPDRLHFFPSDPRLRQEWLDTCRLTGDNKWLFICGRHFRRSLLPNRNSNLPKDCKPEFFLGLEEEDPLEEHVKSEFEPLKKLNFKSEDEGIDEEYSKESNPPKSCGNCSDLEQQLAAALLRIKELEKQQKDLPHSEEEEEDEYIIVLMK</sequence>
<comment type="subcellular location">
    <subcellularLocation>
        <location evidence="1">Nucleus</location>
        <location evidence="1">Nucleoplasm</location>
    </subcellularLocation>
</comment>
<feature type="domain" description="THAP-type" evidence="14">
    <location>
        <begin position="100"/>
        <end position="172"/>
    </location>
</feature>
<comment type="similarity">
    <text evidence="2">Belongs to the THAP1 family.</text>
</comment>
<keyword evidence="11" id="KW-0131">Cell cycle</keyword>
<evidence type="ECO:0000256" key="1">
    <source>
        <dbReference type="ARBA" id="ARBA00004642"/>
    </source>
</evidence>
<evidence type="ECO:0000256" key="12">
    <source>
        <dbReference type="PROSITE-ProRule" id="PRU00309"/>
    </source>
</evidence>
<keyword evidence="4 12" id="KW-0863">Zinc-finger</keyword>
<dbReference type="GO" id="GO:0008270">
    <property type="term" value="F:zinc ion binding"/>
    <property type="evidence" value="ECO:0007669"/>
    <property type="project" value="UniProtKB-KW"/>
</dbReference>
<dbReference type="GO" id="GO:0043565">
    <property type="term" value="F:sequence-specific DNA binding"/>
    <property type="evidence" value="ECO:0007669"/>
    <property type="project" value="InterPro"/>
</dbReference>
<dbReference type="Pfam" id="PF05485">
    <property type="entry name" value="THAP"/>
    <property type="match status" value="2"/>
</dbReference>
<dbReference type="RefSeq" id="XP_017036057.1">
    <property type="nucleotide sequence ID" value="XM_017180568.3"/>
</dbReference>
<feature type="domain" description="THAP-type" evidence="14">
    <location>
        <begin position="1"/>
        <end position="82"/>
    </location>
</feature>
<dbReference type="SMART" id="SM00980">
    <property type="entry name" value="THAP"/>
    <property type="match status" value="2"/>
</dbReference>
<keyword evidence="8 12" id="KW-0238">DNA-binding</keyword>
<accession>A0A6P4J3S8</accession>
<evidence type="ECO:0000256" key="10">
    <source>
        <dbReference type="ARBA" id="ARBA00023242"/>
    </source>
</evidence>
<reference evidence="16" key="1">
    <citation type="submission" date="2025-08" db="UniProtKB">
        <authorList>
            <consortium name="RefSeq"/>
        </authorList>
    </citation>
    <scope>IDENTIFICATION</scope>
    <source>
        <strain evidence="16">14028-0561.14</strain>
        <tissue evidence="16">Whole fly</tissue>
    </source>
</reference>
<organism evidence="15 16">
    <name type="scientific">Drosophila kikkawai</name>
    <name type="common">Fruit fly</name>
    <dbReference type="NCBI Taxonomy" id="30033"/>
    <lineage>
        <taxon>Eukaryota</taxon>
        <taxon>Metazoa</taxon>
        <taxon>Ecdysozoa</taxon>
        <taxon>Arthropoda</taxon>
        <taxon>Hexapoda</taxon>
        <taxon>Insecta</taxon>
        <taxon>Pterygota</taxon>
        <taxon>Neoptera</taxon>
        <taxon>Endopterygota</taxon>
        <taxon>Diptera</taxon>
        <taxon>Brachycera</taxon>
        <taxon>Muscomorpha</taxon>
        <taxon>Ephydroidea</taxon>
        <taxon>Drosophilidae</taxon>
        <taxon>Drosophila</taxon>
        <taxon>Sophophora</taxon>
    </lineage>
</organism>
<gene>
    <name evidence="16" type="primary">LOC108084379</name>
</gene>
<protein>
    <submittedName>
        <fullName evidence="16">Uncharacterized protein isoform X2</fullName>
    </submittedName>
</protein>
<keyword evidence="5" id="KW-0862">Zinc</keyword>
<evidence type="ECO:0000256" key="2">
    <source>
        <dbReference type="ARBA" id="ARBA00006177"/>
    </source>
</evidence>
<keyword evidence="10" id="KW-0539">Nucleus</keyword>
<evidence type="ECO:0000256" key="6">
    <source>
        <dbReference type="ARBA" id="ARBA00023015"/>
    </source>
</evidence>
<keyword evidence="6" id="KW-0805">Transcription regulation</keyword>
<evidence type="ECO:0000256" key="5">
    <source>
        <dbReference type="ARBA" id="ARBA00022833"/>
    </source>
</evidence>
<proteinExistence type="inferred from homology"/>
<keyword evidence="7" id="KW-0175">Coiled coil</keyword>
<evidence type="ECO:0000256" key="9">
    <source>
        <dbReference type="ARBA" id="ARBA00023163"/>
    </source>
</evidence>
<name>A0A6P4J3S8_DROKI</name>
<feature type="compositionally biased region" description="Polar residues" evidence="13">
    <location>
        <begin position="211"/>
        <end position="220"/>
    </location>
</feature>
<dbReference type="GO" id="GO:0005654">
    <property type="term" value="C:nucleoplasm"/>
    <property type="evidence" value="ECO:0007669"/>
    <property type="project" value="UniProtKB-SubCell"/>
</dbReference>
<dbReference type="SUPFAM" id="SSF57716">
    <property type="entry name" value="Glucocorticoid receptor-like (DNA-binding domain)"/>
    <property type="match status" value="2"/>
</dbReference>
<dbReference type="GeneID" id="108084379"/>
<dbReference type="InterPro" id="IPR026516">
    <property type="entry name" value="THAP1/10"/>
</dbReference>
<feature type="region of interest" description="Disordered" evidence="13">
    <location>
        <begin position="200"/>
        <end position="220"/>
    </location>
</feature>